<accession>A0AAE4FII0</accession>
<evidence type="ECO:0000256" key="4">
    <source>
        <dbReference type="ARBA" id="ARBA00022553"/>
    </source>
</evidence>
<dbReference type="Gene3D" id="3.30.300.30">
    <property type="match status" value="3"/>
</dbReference>
<evidence type="ECO:0000259" key="8">
    <source>
        <dbReference type="PROSITE" id="PS50075"/>
    </source>
</evidence>
<dbReference type="Gene3D" id="3.40.50.12780">
    <property type="entry name" value="N-terminal domain of ligase-like"/>
    <property type="match status" value="2"/>
</dbReference>
<dbReference type="Gene3D" id="3.40.50.150">
    <property type="entry name" value="Vaccinia Virus protein VP39"/>
    <property type="match status" value="1"/>
</dbReference>
<keyword evidence="4" id="KW-0597">Phosphoprotein</keyword>
<name>A0AAE4FII0_CLOSG</name>
<feature type="domain" description="Carrier" evidence="8">
    <location>
        <begin position="2478"/>
        <end position="2552"/>
    </location>
</feature>
<proteinExistence type="inferred from homology"/>
<dbReference type="InterPro" id="IPR009081">
    <property type="entry name" value="PP-bd_ACP"/>
</dbReference>
<dbReference type="InterPro" id="IPR023213">
    <property type="entry name" value="CAT-like_dom_sf"/>
</dbReference>
<dbReference type="Gene3D" id="3.30.559.30">
    <property type="entry name" value="Nonribosomal peptide synthetase, condensation domain"/>
    <property type="match status" value="2"/>
</dbReference>
<evidence type="ECO:0000256" key="7">
    <source>
        <dbReference type="ARBA" id="ARBA00023194"/>
    </source>
</evidence>
<dbReference type="SUPFAM" id="SSF52777">
    <property type="entry name" value="CoA-dependent acyltransferases"/>
    <property type="match status" value="4"/>
</dbReference>
<dbReference type="PROSITE" id="PS50075">
    <property type="entry name" value="CARRIER"/>
    <property type="match status" value="3"/>
</dbReference>
<reference evidence="9" key="1">
    <citation type="submission" date="2023-04" db="EMBL/GenBank/DDBJ databases">
        <title>Assessment of the microbiological origin of a defect in Grana Padano cheese.</title>
        <authorList>
            <person name="Zago M."/>
            <person name="Rossetti L."/>
            <person name="Bonvini B."/>
            <person name="Carminati D."/>
            <person name="Giraffa G."/>
        </authorList>
    </citation>
    <scope>NUCLEOTIDE SEQUENCE</scope>
    <source>
        <strain evidence="9">4990</strain>
    </source>
</reference>
<dbReference type="InterPro" id="IPR057737">
    <property type="entry name" value="Condensation_MtbB-like"/>
</dbReference>
<dbReference type="InterPro" id="IPR042099">
    <property type="entry name" value="ANL_N_sf"/>
</dbReference>
<organism evidence="9 10">
    <name type="scientific">Clostridium sporogenes</name>
    <dbReference type="NCBI Taxonomy" id="1509"/>
    <lineage>
        <taxon>Bacteria</taxon>
        <taxon>Bacillati</taxon>
        <taxon>Bacillota</taxon>
        <taxon>Clostridia</taxon>
        <taxon>Eubacteriales</taxon>
        <taxon>Clostridiaceae</taxon>
        <taxon>Clostridium</taxon>
    </lineage>
</organism>
<dbReference type="GO" id="GO:0005737">
    <property type="term" value="C:cytoplasm"/>
    <property type="evidence" value="ECO:0007669"/>
    <property type="project" value="TreeGrafter"/>
</dbReference>
<dbReference type="GO" id="GO:0008610">
    <property type="term" value="P:lipid biosynthetic process"/>
    <property type="evidence" value="ECO:0007669"/>
    <property type="project" value="UniProtKB-ARBA"/>
</dbReference>
<keyword evidence="6" id="KW-0677">Repeat</keyword>
<dbReference type="InterPro" id="IPR010071">
    <property type="entry name" value="AA_adenyl_dom"/>
</dbReference>
<keyword evidence="5" id="KW-0436">Ligase</keyword>
<dbReference type="InterPro" id="IPR020845">
    <property type="entry name" value="AMP-binding_CS"/>
</dbReference>
<dbReference type="PROSITE" id="PS00455">
    <property type="entry name" value="AMP_BINDING"/>
    <property type="match status" value="1"/>
</dbReference>
<dbReference type="PANTHER" id="PTHR45527:SF10">
    <property type="entry name" value="PYOCHELIN SYNTHASE PCHF"/>
    <property type="match status" value="1"/>
</dbReference>
<dbReference type="EMBL" id="JARUIS010000001">
    <property type="protein sequence ID" value="MDS1001970.1"/>
    <property type="molecule type" value="Genomic_DNA"/>
</dbReference>
<dbReference type="GO" id="GO:0009403">
    <property type="term" value="P:toxin biosynthetic process"/>
    <property type="evidence" value="ECO:0007669"/>
    <property type="project" value="UniProtKB-ARBA"/>
</dbReference>
<comment type="similarity">
    <text evidence="2">Belongs to the ATP-dependent AMP-binding enzyme family.</text>
</comment>
<dbReference type="InterPro" id="IPR006162">
    <property type="entry name" value="Ppantetheine_attach_site"/>
</dbReference>
<dbReference type="InterPro" id="IPR045851">
    <property type="entry name" value="AMP-bd_C_sf"/>
</dbReference>
<evidence type="ECO:0000256" key="3">
    <source>
        <dbReference type="ARBA" id="ARBA00022450"/>
    </source>
</evidence>
<dbReference type="GO" id="GO:0043041">
    <property type="term" value="P:amino acid activation for nonribosomal peptide biosynthetic process"/>
    <property type="evidence" value="ECO:0007669"/>
    <property type="project" value="TreeGrafter"/>
</dbReference>
<feature type="domain" description="Carrier" evidence="8">
    <location>
        <begin position="1"/>
        <end position="72"/>
    </location>
</feature>
<dbReference type="InterPro" id="IPR036736">
    <property type="entry name" value="ACP-like_sf"/>
</dbReference>
<comment type="caution">
    <text evidence="9">The sequence shown here is derived from an EMBL/GenBank/DDBJ whole genome shotgun (WGS) entry which is preliminary data.</text>
</comment>
<dbReference type="Gene3D" id="3.30.559.10">
    <property type="entry name" value="Chloramphenicol acetyltransferase-like domain"/>
    <property type="match status" value="2"/>
</dbReference>
<protein>
    <submittedName>
        <fullName evidence="9">Amino acid adenylation domain-containing protein</fullName>
    </submittedName>
</protein>
<evidence type="ECO:0000313" key="10">
    <source>
        <dbReference type="Proteomes" id="UP001182303"/>
    </source>
</evidence>
<dbReference type="NCBIfam" id="NF003417">
    <property type="entry name" value="PRK04813.1"/>
    <property type="match status" value="3"/>
</dbReference>
<dbReference type="InterPro" id="IPR013217">
    <property type="entry name" value="Methyltransf_12"/>
</dbReference>
<dbReference type="Pfam" id="PF00668">
    <property type="entry name" value="Condensation"/>
    <property type="match status" value="2"/>
</dbReference>
<evidence type="ECO:0000313" key="9">
    <source>
        <dbReference type="EMBL" id="MDS1001970.1"/>
    </source>
</evidence>
<dbReference type="SMART" id="SM00823">
    <property type="entry name" value="PKS_PP"/>
    <property type="match status" value="1"/>
</dbReference>
<feature type="domain" description="Carrier" evidence="8">
    <location>
        <begin position="1416"/>
        <end position="1491"/>
    </location>
</feature>
<dbReference type="Pfam" id="PF08242">
    <property type="entry name" value="Methyltransf_12"/>
    <property type="match status" value="1"/>
</dbReference>
<evidence type="ECO:0000256" key="1">
    <source>
        <dbReference type="ARBA" id="ARBA00001957"/>
    </source>
</evidence>
<gene>
    <name evidence="9" type="ORF">P9J83_00405</name>
</gene>
<dbReference type="InterPro" id="IPR000873">
    <property type="entry name" value="AMP-dep_synth/lig_dom"/>
</dbReference>
<evidence type="ECO:0000256" key="6">
    <source>
        <dbReference type="ARBA" id="ARBA00022737"/>
    </source>
</evidence>
<dbReference type="GO" id="GO:0031177">
    <property type="term" value="F:phosphopantetheine binding"/>
    <property type="evidence" value="ECO:0007669"/>
    <property type="project" value="InterPro"/>
</dbReference>
<dbReference type="SUPFAM" id="SSF53335">
    <property type="entry name" value="S-adenosyl-L-methionine-dependent methyltransferases"/>
    <property type="match status" value="1"/>
</dbReference>
<dbReference type="InterPro" id="IPR001242">
    <property type="entry name" value="Condensation_dom"/>
</dbReference>
<dbReference type="FunFam" id="3.40.50.12780:FF:000012">
    <property type="entry name" value="Non-ribosomal peptide synthetase"/>
    <property type="match status" value="1"/>
</dbReference>
<dbReference type="CDD" id="cd19535">
    <property type="entry name" value="Cyc_NRPS"/>
    <property type="match status" value="2"/>
</dbReference>
<comment type="cofactor">
    <cofactor evidence="1">
        <name>pantetheine 4'-phosphate</name>
        <dbReference type="ChEBI" id="CHEBI:47942"/>
    </cofactor>
</comment>
<dbReference type="PROSITE" id="PS00012">
    <property type="entry name" value="PHOSPHOPANTETHEINE"/>
    <property type="match status" value="2"/>
</dbReference>
<keyword evidence="7" id="KW-0045">Antibiotic biosynthesis</keyword>
<dbReference type="FunFam" id="3.40.50.980:FF:000001">
    <property type="entry name" value="Non-ribosomal peptide synthetase"/>
    <property type="match status" value="1"/>
</dbReference>
<dbReference type="Pfam" id="PF00550">
    <property type="entry name" value="PP-binding"/>
    <property type="match status" value="3"/>
</dbReference>
<dbReference type="CDD" id="cd12114">
    <property type="entry name" value="A_NRPS_TlmIV_like"/>
    <property type="match status" value="1"/>
</dbReference>
<dbReference type="SUPFAM" id="SSF47336">
    <property type="entry name" value="ACP-like"/>
    <property type="match status" value="3"/>
</dbReference>
<dbReference type="PANTHER" id="PTHR45527">
    <property type="entry name" value="NONRIBOSOMAL PEPTIDE SYNTHETASE"/>
    <property type="match status" value="1"/>
</dbReference>
<dbReference type="Gene3D" id="1.10.1200.10">
    <property type="entry name" value="ACP-like"/>
    <property type="match status" value="3"/>
</dbReference>
<dbReference type="RefSeq" id="WP_310942552.1">
    <property type="nucleotide sequence ID" value="NZ_JARUIS010000001.1"/>
</dbReference>
<evidence type="ECO:0000256" key="2">
    <source>
        <dbReference type="ARBA" id="ARBA00006432"/>
    </source>
</evidence>
<dbReference type="SUPFAM" id="SSF56801">
    <property type="entry name" value="Acetyl-CoA synthetase-like"/>
    <property type="match status" value="2"/>
</dbReference>
<dbReference type="InterPro" id="IPR029063">
    <property type="entry name" value="SAM-dependent_MTases_sf"/>
</dbReference>
<dbReference type="NCBIfam" id="TIGR01733">
    <property type="entry name" value="AA-adenyl-dom"/>
    <property type="match status" value="2"/>
</dbReference>
<dbReference type="Pfam" id="PF00501">
    <property type="entry name" value="AMP-binding"/>
    <property type="match status" value="2"/>
</dbReference>
<dbReference type="InterPro" id="IPR020806">
    <property type="entry name" value="PKS_PP-bd"/>
</dbReference>
<dbReference type="GO" id="GO:0016874">
    <property type="term" value="F:ligase activity"/>
    <property type="evidence" value="ECO:0007669"/>
    <property type="project" value="UniProtKB-KW"/>
</dbReference>
<keyword evidence="3" id="KW-0596">Phosphopantetheine</keyword>
<dbReference type="FunFam" id="3.30.559.10:FF:000023">
    <property type="entry name" value="Non-ribosomal peptide synthetase"/>
    <property type="match status" value="2"/>
</dbReference>
<sequence length="2560" mass="295439">MEYTELRDQIKVKLVTLQEFNDNENLLKLGLNSLSIMRLVNQLRKKGIRVSYGELMQNPTLESWWNIIQIHEKNKSNKAEVVDEEKQIAKAETFKPFHLTDVQYAYKIGRTDIQELGGVGCHAYLEFLGKDVDPLRLEKAWNNLQYHNTMLRARFLEDGTQEIMDKPYDEHIIVKDLRYCADVEKSLEEIRECLSHRKLKVEEGQVAGITLSLLPDEKTMIHFDLDLLVADVQSLQILLRDLSLAYMGHSLSEDSKNWSFADYLERQNNDEKHEKQQAQEYWNNRLEELPFGPELPLEKESVEIKNVRFNRRTIKIQKDEWDILQQRVAENNATPAMLLLSSYAMILERWSRTKHFLINIPLFNRKTEYKGLEDVVADFTTLLLMEVDMRKKKTFLELLNTIQKQIHEDMKHTAYSGVQVQRDLIRLYGGKQNIAPVVFACNLGNPLITTDFKKNLGEFYYMISQTPGVCLDFQVYEDETGLMLAWDTVDELFPERMIDDMIHSLEECLHRLSKEDWNQYFDVLPQYQKEFIENQKNIEPLKEAECLYEAFLRNVRENPEKTAIIDTGENIKISYSELEKEALSIAAFIVKKKITKKPIAISLTRGYKQAAAALGILLSGNLYVPVSLNQPKERRKLIHKITGMHYAIADEKNFTSVEWPDETQVLKFEDLVKEEPLYELPQIYPEDSAYIIMTSGTTGFPKGAEMYHRGAYNTITDINQRFGITKEDSVLGVSSMDFDLSVYDLFGTFSSGGTLIMIPEERNRDAEFWVHQVMKYNITVWNSVPVLLDMLLVQAEAHNKKLPLKRVMLSGDWIGLDLPERVAKTTEECKFIAMGGATEASIWSNYMEVGLPIPKKWSSIPYGRPLAHQSYRVVDEKGMDAPFLVEGELWIGGAGVGTYQGDDELVKKKFIKDASGIWYRTGDKGRFWNDGTIEFLGREDFQVKIRGHRIELGEIEATLKSIKDVNKAVIESSDGSIGDKHLIAYLETNSKKDAPLYLKNEILQEKINRKWSVISNIDAQPCQEKEFDNALKYGEWKVCKAMLEVLQTLDVFKLGKEYSYDEIMNHGSISATQKKTLCCWLEALIHYGFIKEVKGLYSVLENIDEVQVEMNIDLKKIDSYIDRLKPYLPELLQGIKDPIEVYYAENKELSPNNLLEQLPGIEDTTNALINQIQKLLENSHEKIRILEVGTRDIKITKMILDSLKDKNIEYIYTDSSVFFINEGKELLESYPFVKFEVLDLEKEEFMSETEYEYDCIIAVNSIHRMNNLDTALKNIKKLLLSDGTLIMLELTIQTYLKDITATILEGGKECERESSILDHKQWRRVLEGNEFDKVCVYPEDAILSGRNVFIVMSQEPVYILNNEYISTSISEKLPEYMIPKVYHALEKLPLSKNGKIDRKALRALSTKKVEVSLKEEPSTETEKQLRNIWRETFKIEEIGVLDNYYLLGGDSLIATRMLTKVRDKFKVAFSIKDLMGLKTIKEQARRIDELLRIDEKVEIQELPTITPDKENENEPFKLTEVQQAYWIGRSGMYDLGQVSTHCYFELDGENINIPKLQASWNDMIKQHGMMRVIILKSGKQQILKTVPEYQIPTMNLEELENDVVKNQLEKIRLEMSHQVIITKTWPLFDVRATVMKDKKMRIHISFDNLIFDGWSMFYLLNEWAKRYRDELDEIPKLELSFRDYVLGLEKIKNLGAYQKDKEYWLGRIDDFASAPELPLAKNENEITKQKFTRRTAYIKQHEWESLKNCAKQRGITPAVLLITAYTEVLRRWSNNADFTLNLTQFDRKPLHPQVNDLVGDFTTLTLLEVKNSKEDNFIKRAEIVQTQLMEDLEHTFYSAVEVQRELKRKDGNITGSIMPIVFTSGLGIDQWNEGKWIGKLVYNISQTPQVWLDHQVVERDGGLGLFWDSVDELFYPGMLDEMFKAYTGLLKDLAAHKERFTQESTSLVSVPISEARKNANETERSFPDKSLDELFLEMEKKLPEKIAVVNKEYRLTYREVKEKSLYLCRQLQEVHIEKEELVAVLMEKSWEQIISVFGILFAGAAYLPLDIENPRERLEKILTDSKTKNILVKKEFLEENEWLRRWNCIVVDGEGVEEDTSIIVKKNTDSLAYTIYTSGSTGMPKGVMISHKAAVNTILDINSRFNVDENDVSLAVSNLHFDLSVYDIFGILGSGGKLVIPDSYKTKDPEHWIELMNEEGITVWNSVPTFVEMLVEYEAHQNKLLRKDLRLIMMSGDWIATLLPDRIRNIFGDLTIISMGGATEASIWSNIFEITEKIPEDWTSIPYGKPLSNQKYYILNSVLKNCPDWVTGMLYISGAGLAKGYLNDTEKTAEKFIYHSEIGEELYCTGDMGRYWTDGNIQFLGRADNQIKVNGYRVELGEIENALIKLQGVNKAVAMPILSNDMVSIVAFVECQDELDDSAVKEELRSLIPEYEIPKQIIKLSLLPLSNNGKIDRKALNEILKQQKIDEPEDKILLPRTEIEENLSTFVGKILGVNIGVQRGFFANGGDSLKAIRLVNLLKEELNCDVSLRDLYKYSTVEKLAKFIEEQQEDFEEGTL</sequence>
<evidence type="ECO:0000256" key="5">
    <source>
        <dbReference type="ARBA" id="ARBA00022598"/>
    </source>
</evidence>
<dbReference type="FunFam" id="3.30.559.30:FF:000006">
    <property type="entry name" value="Yersiniabactin polyketide/non-ribosomal peptide synthetase"/>
    <property type="match status" value="1"/>
</dbReference>
<dbReference type="GO" id="GO:0017000">
    <property type="term" value="P:antibiotic biosynthetic process"/>
    <property type="evidence" value="ECO:0007669"/>
    <property type="project" value="UniProtKB-KW"/>
</dbReference>
<dbReference type="Proteomes" id="UP001182303">
    <property type="component" value="Unassembled WGS sequence"/>
</dbReference>